<dbReference type="Proteomes" id="UP001215598">
    <property type="component" value="Unassembled WGS sequence"/>
</dbReference>
<name>A0AAD7JI31_9AGAR</name>
<feature type="compositionally biased region" description="Polar residues" evidence="1">
    <location>
        <begin position="56"/>
        <end position="70"/>
    </location>
</feature>
<gene>
    <name evidence="2" type="ORF">B0H16DRAFT_1718498</name>
</gene>
<dbReference type="EMBL" id="JARKIB010000029">
    <property type="protein sequence ID" value="KAJ7763859.1"/>
    <property type="molecule type" value="Genomic_DNA"/>
</dbReference>
<feature type="region of interest" description="Disordered" evidence="1">
    <location>
        <begin position="120"/>
        <end position="147"/>
    </location>
</feature>
<protein>
    <submittedName>
        <fullName evidence="2">Uncharacterized protein</fullName>
    </submittedName>
</protein>
<feature type="compositionally biased region" description="Low complexity" evidence="1">
    <location>
        <begin position="131"/>
        <end position="140"/>
    </location>
</feature>
<comment type="caution">
    <text evidence="2">The sequence shown here is derived from an EMBL/GenBank/DDBJ whole genome shotgun (WGS) entry which is preliminary data.</text>
</comment>
<evidence type="ECO:0000313" key="3">
    <source>
        <dbReference type="Proteomes" id="UP001215598"/>
    </source>
</evidence>
<accession>A0AAD7JI31</accession>
<keyword evidence="3" id="KW-1185">Reference proteome</keyword>
<sequence length="863" mass="94803">MLNQPNSLSSDNWRHQLPPHLGTEEPSGNLTFASAASQVSGTEQPAQQQGDHEQPTPKQDSIDSLSPNRTRSPESGLVVTMGIDENGQPYIFETSTGMRLRFADGVEPLIAEELATALGAPTGGSKMSTFPSSASDLSPDSDVKETEKDTPIGELNALLKNLDPAALTLAQRYIIHRARGALVAGRDRLLTSTALAVNQQNLAWSTHKSLVQLRYDTADRLNALHLEIEGSQSVLISHISDNLTVLRELGASTRAIGRAVSKMSTLPLGTTKLNALPDFKMAKDADLPATDRWELDEALPPCTPHESNKEFSRFDAAAQQAEVHARMNPASKSLRFEDPGSISMINTQLQPAGLGFGPDVSIFGDAVSHAEEVLEEYHAENDRKIAAIIQRQPPMFSGNVNDPSVFLTYVETITTWMRTQFMGGQEADTYRLTLLKTLLTGNALEWFIEHVEGQNGLPTVPYKFTSVICALHRRFITFATAEKASRAFDLVRYKSDDGPTKLMDDLVFMRLLPEKIRKHLVLHKGLNEVYSTIQQLRFHATHVWDVNKEMRASTSAVGQAHRATPTIAQAQGTATARRVSPCAEANRTVPTNTSAPTKPKAPTGPGQAEGGPHANKQCFKCGVVGHIGSDKVFHPEGSKVGLASQRVVDSYAEDDFSDADDPTDGDKVHNNWGGSQYEVDEKADPNEALDLAELVDIEFDQEDGPRVGAMQIRYYSMRVVLPEVDLSPTPEYLAWIESLIPIQAELTQLDVNFHERDPKALFGASATTDVDKLNEARPEHGLPEFTTEEREAKRLELVLAHSYAIDQWTTFEELAFEFQARVTSSPWSQASPMSGRYSSNSTHSNTPAASTNRWAFSDGRKYP</sequence>
<evidence type="ECO:0000313" key="2">
    <source>
        <dbReference type="EMBL" id="KAJ7763859.1"/>
    </source>
</evidence>
<feature type="region of interest" description="Disordered" evidence="1">
    <location>
        <begin position="1"/>
        <end position="82"/>
    </location>
</feature>
<evidence type="ECO:0000256" key="1">
    <source>
        <dbReference type="SAM" id="MobiDB-lite"/>
    </source>
</evidence>
<feature type="compositionally biased region" description="Polar residues" evidence="1">
    <location>
        <begin position="1"/>
        <end position="11"/>
    </location>
</feature>
<dbReference type="AlphaFoldDB" id="A0AAD7JI31"/>
<organism evidence="2 3">
    <name type="scientific">Mycena metata</name>
    <dbReference type="NCBI Taxonomy" id="1033252"/>
    <lineage>
        <taxon>Eukaryota</taxon>
        <taxon>Fungi</taxon>
        <taxon>Dikarya</taxon>
        <taxon>Basidiomycota</taxon>
        <taxon>Agaricomycotina</taxon>
        <taxon>Agaricomycetes</taxon>
        <taxon>Agaricomycetidae</taxon>
        <taxon>Agaricales</taxon>
        <taxon>Marasmiineae</taxon>
        <taxon>Mycenaceae</taxon>
        <taxon>Mycena</taxon>
    </lineage>
</organism>
<feature type="compositionally biased region" description="Polar residues" evidence="1">
    <location>
        <begin position="826"/>
        <end position="854"/>
    </location>
</feature>
<proteinExistence type="predicted"/>
<feature type="region of interest" description="Disordered" evidence="1">
    <location>
        <begin position="826"/>
        <end position="863"/>
    </location>
</feature>
<feature type="region of interest" description="Disordered" evidence="1">
    <location>
        <begin position="556"/>
        <end position="612"/>
    </location>
</feature>
<feature type="compositionally biased region" description="Polar residues" evidence="1">
    <location>
        <begin position="26"/>
        <end position="49"/>
    </location>
</feature>
<reference evidence="2" key="1">
    <citation type="submission" date="2023-03" db="EMBL/GenBank/DDBJ databases">
        <title>Massive genome expansion in bonnet fungi (Mycena s.s.) driven by repeated elements and novel gene families across ecological guilds.</title>
        <authorList>
            <consortium name="Lawrence Berkeley National Laboratory"/>
            <person name="Harder C.B."/>
            <person name="Miyauchi S."/>
            <person name="Viragh M."/>
            <person name="Kuo A."/>
            <person name="Thoen E."/>
            <person name="Andreopoulos B."/>
            <person name="Lu D."/>
            <person name="Skrede I."/>
            <person name="Drula E."/>
            <person name="Henrissat B."/>
            <person name="Morin E."/>
            <person name="Kohler A."/>
            <person name="Barry K."/>
            <person name="LaButti K."/>
            <person name="Morin E."/>
            <person name="Salamov A."/>
            <person name="Lipzen A."/>
            <person name="Mereny Z."/>
            <person name="Hegedus B."/>
            <person name="Baldrian P."/>
            <person name="Stursova M."/>
            <person name="Weitz H."/>
            <person name="Taylor A."/>
            <person name="Grigoriev I.V."/>
            <person name="Nagy L.G."/>
            <person name="Martin F."/>
            <person name="Kauserud H."/>
        </authorList>
    </citation>
    <scope>NUCLEOTIDE SEQUENCE</scope>
    <source>
        <strain evidence="2">CBHHK182m</strain>
    </source>
</reference>